<dbReference type="InterPro" id="IPR029154">
    <property type="entry name" value="HIBADH-like_NADP-bd"/>
</dbReference>
<proteinExistence type="predicted"/>
<dbReference type="Pfam" id="PF14833">
    <property type="entry name" value="NAD_binding_11"/>
    <property type="match status" value="1"/>
</dbReference>
<protein>
    <submittedName>
        <fullName evidence="5">NAD(P)-dependent oxidoreductase</fullName>
    </submittedName>
</protein>
<dbReference type="InterPro" id="IPR008927">
    <property type="entry name" value="6-PGluconate_DH-like_C_sf"/>
</dbReference>
<reference evidence="5" key="1">
    <citation type="submission" date="2021-04" db="EMBL/GenBank/DDBJ databases">
        <title>Oceanospirillales bacteria with DddD are important DMSP degraders in coastal seawater.</title>
        <authorList>
            <person name="Liu J."/>
        </authorList>
    </citation>
    <scope>NUCLEOTIDE SEQUENCE</scope>
    <source>
        <strain evidence="5">D13-1</strain>
    </source>
</reference>
<organism evidence="5 6">
    <name type="scientific">Marinobacterium rhizophilum</name>
    <dbReference type="NCBI Taxonomy" id="420402"/>
    <lineage>
        <taxon>Bacteria</taxon>
        <taxon>Pseudomonadati</taxon>
        <taxon>Pseudomonadota</taxon>
        <taxon>Gammaproteobacteria</taxon>
        <taxon>Oceanospirillales</taxon>
        <taxon>Oceanospirillaceae</taxon>
        <taxon>Marinobacterium</taxon>
    </lineage>
</organism>
<evidence type="ECO:0000256" key="2">
    <source>
        <dbReference type="ARBA" id="ARBA00023027"/>
    </source>
</evidence>
<dbReference type="PANTHER" id="PTHR43060">
    <property type="entry name" value="3-HYDROXYISOBUTYRATE DEHYDROGENASE-LIKE 1, MITOCHONDRIAL-RELATED"/>
    <property type="match status" value="1"/>
</dbReference>
<keyword evidence="1" id="KW-0560">Oxidoreductase</keyword>
<dbReference type="InterPro" id="IPR015815">
    <property type="entry name" value="HIBADH-related"/>
</dbReference>
<evidence type="ECO:0000259" key="3">
    <source>
        <dbReference type="Pfam" id="PF03446"/>
    </source>
</evidence>
<evidence type="ECO:0000313" key="6">
    <source>
        <dbReference type="Proteomes" id="UP001058461"/>
    </source>
</evidence>
<gene>
    <name evidence="5" type="ORF">KDW95_20890</name>
</gene>
<name>A0ABY5HHE9_9GAMM</name>
<dbReference type="RefSeq" id="WP_255853713.1">
    <property type="nucleotide sequence ID" value="NZ_CP073347.1"/>
</dbReference>
<dbReference type="Gene3D" id="3.40.50.720">
    <property type="entry name" value="NAD(P)-binding Rossmann-like Domain"/>
    <property type="match status" value="1"/>
</dbReference>
<dbReference type="Gene3D" id="1.10.1040.10">
    <property type="entry name" value="N-(1-d-carboxylethyl)-l-norvaline Dehydrogenase, domain 2"/>
    <property type="match status" value="1"/>
</dbReference>
<dbReference type="SUPFAM" id="SSF48179">
    <property type="entry name" value="6-phosphogluconate dehydrogenase C-terminal domain-like"/>
    <property type="match status" value="1"/>
</dbReference>
<dbReference type="InterPro" id="IPR013328">
    <property type="entry name" value="6PGD_dom2"/>
</dbReference>
<dbReference type="PIRSF" id="PIRSF000103">
    <property type="entry name" value="HIBADH"/>
    <property type="match status" value="1"/>
</dbReference>
<evidence type="ECO:0000313" key="5">
    <source>
        <dbReference type="EMBL" id="UTW11678.1"/>
    </source>
</evidence>
<dbReference type="InterPro" id="IPR036291">
    <property type="entry name" value="NAD(P)-bd_dom_sf"/>
</dbReference>
<dbReference type="EMBL" id="CP073347">
    <property type="protein sequence ID" value="UTW11678.1"/>
    <property type="molecule type" value="Genomic_DNA"/>
</dbReference>
<evidence type="ECO:0000256" key="1">
    <source>
        <dbReference type="ARBA" id="ARBA00023002"/>
    </source>
</evidence>
<sequence length="292" mass="29460">MKTIAFAGLGAMGLPMAKNLLAGGFSLRGIDLNAQALGALEAAGAGPAGSTQAAAQGADVLVLMVVNAAQAEQVLFADGALSALNADGIVCLMATCPPGAVQAIAHRVVATGRRFVDAPVSGGVAGAVAGSLTIMAAAERAVYDEVLPVFQAMGQRIFHVGEKPGQGATVKTVNQLLCGVHIAVVAEALALAAKVGVDLAVLLEIMGGSAASSWMLKDRGPRMLEPDPQITSAVDIFVKDLGIVMETGREVQAALPIAAVAHQLFLATAGRGAGRADDSQVIRSYYALNGLV</sequence>
<dbReference type="SUPFAM" id="SSF51735">
    <property type="entry name" value="NAD(P)-binding Rossmann-fold domains"/>
    <property type="match status" value="1"/>
</dbReference>
<dbReference type="PANTHER" id="PTHR43060:SF15">
    <property type="entry name" value="3-HYDROXYISOBUTYRATE DEHYDROGENASE-LIKE 1, MITOCHONDRIAL-RELATED"/>
    <property type="match status" value="1"/>
</dbReference>
<feature type="domain" description="3-hydroxyisobutyrate dehydrogenase-like NAD-binding" evidence="4">
    <location>
        <begin position="165"/>
        <end position="284"/>
    </location>
</feature>
<dbReference type="Proteomes" id="UP001058461">
    <property type="component" value="Chromosome"/>
</dbReference>
<keyword evidence="2" id="KW-0520">NAD</keyword>
<dbReference type="Pfam" id="PF03446">
    <property type="entry name" value="NAD_binding_2"/>
    <property type="match status" value="1"/>
</dbReference>
<feature type="domain" description="6-phosphogluconate dehydrogenase NADP-binding" evidence="3">
    <location>
        <begin position="3"/>
        <end position="161"/>
    </location>
</feature>
<dbReference type="InterPro" id="IPR006115">
    <property type="entry name" value="6PGDH_NADP-bd"/>
</dbReference>
<keyword evidence="6" id="KW-1185">Reference proteome</keyword>
<evidence type="ECO:0000259" key="4">
    <source>
        <dbReference type="Pfam" id="PF14833"/>
    </source>
</evidence>
<accession>A0ABY5HHE9</accession>